<name>A0A6J1MBU0_DROHY</name>
<dbReference type="KEGG" id="dhe:111604810"/>
<protein>
    <submittedName>
        <fullName evidence="2">Neugrin</fullName>
    </submittedName>
</protein>
<accession>A0A6J1MBU0</accession>
<dbReference type="RefSeq" id="XP_023178798.2">
    <property type="nucleotide sequence ID" value="XM_023323030.2"/>
</dbReference>
<evidence type="ECO:0000313" key="2">
    <source>
        <dbReference type="RefSeq" id="XP_023178798.2"/>
    </source>
</evidence>
<sequence length="358" mass="42155">MKSHLIIRSLYTAQWGLLARVPRRANPGMAYQLQDLQQQAADAREDYADNEADFMSAHKAHRQYEVQLQQQRDRVRQFMIKHKYFRDAKLPNFLLYAEKEQMRVLHERDADEWSVDRLAESFPATPGIVQKVLRSKWRPQSVERIRSHDAGVMNNWSRLRAGKCAEVPTEFLQHLQKFAERQRQDLQQLSPEQWPTRPELPVPQKTEFRALLGSKSNKQLITKELSQRAETRIISPSEAEEETYLLDKVKNKRNMRFQDLRKAQLLPQQEQKQHLMERTLPNPSGTGVLPNFVQKFERSEIVVSVEDQRKYEISKVKDCIVIPRKLYRKGATYRVEDVYYDDDGEFLYRVPGMTGGSR</sequence>
<evidence type="ECO:0000313" key="1">
    <source>
        <dbReference type="Proteomes" id="UP000504633"/>
    </source>
</evidence>
<dbReference type="OrthoDB" id="6415470at2759"/>
<keyword evidence="1" id="KW-1185">Reference proteome</keyword>
<gene>
    <name evidence="2" type="primary">LOC111604810</name>
</gene>
<reference evidence="2" key="1">
    <citation type="submission" date="2025-08" db="UniProtKB">
        <authorList>
            <consortium name="RefSeq"/>
        </authorList>
    </citation>
    <scope>IDENTIFICATION</scope>
    <source>
        <strain evidence="2">15085-1641.00</strain>
        <tissue evidence="2">Whole body</tissue>
    </source>
</reference>
<organism evidence="1 2">
    <name type="scientific">Drosophila hydei</name>
    <name type="common">Fruit fly</name>
    <dbReference type="NCBI Taxonomy" id="7224"/>
    <lineage>
        <taxon>Eukaryota</taxon>
        <taxon>Metazoa</taxon>
        <taxon>Ecdysozoa</taxon>
        <taxon>Arthropoda</taxon>
        <taxon>Hexapoda</taxon>
        <taxon>Insecta</taxon>
        <taxon>Pterygota</taxon>
        <taxon>Neoptera</taxon>
        <taxon>Endopterygota</taxon>
        <taxon>Diptera</taxon>
        <taxon>Brachycera</taxon>
        <taxon>Muscomorpha</taxon>
        <taxon>Ephydroidea</taxon>
        <taxon>Drosophilidae</taxon>
        <taxon>Drosophila</taxon>
    </lineage>
</organism>
<dbReference type="PANTHER" id="PTHR13475">
    <property type="entry name" value="NEUGRIN"/>
    <property type="match status" value="1"/>
</dbReference>
<dbReference type="GeneID" id="111604810"/>
<dbReference type="Pfam" id="PF06413">
    <property type="entry name" value="Neugrin"/>
    <property type="match status" value="1"/>
</dbReference>
<dbReference type="Proteomes" id="UP000504633">
    <property type="component" value="Unplaced"/>
</dbReference>
<dbReference type="OMA" id="FMDVQKT"/>
<dbReference type="InterPro" id="IPR010487">
    <property type="entry name" value="NGRN/Rrg9"/>
</dbReference>
<dbReference type="AlphaFoldDB" id="A0A6J1MBU0"/>
<proteinExistence type="predicted"/>
<dbReference type="GO" id="GO:0005634">
    <property type="term" value="C:nucleus"/>
    <property type="evidence" value="ECO:0007669"/>
    <property type="project" value="TreeGrafter"/>
</dbReference>
<dbReference type="PANTHER" id="PTHR13475:SF3">
    <property type="entry name" value="NEUGRIN"/>
    <property type="match status" value="1"/>
</dbReference>